<dbReference type="Pfam" id="PF26460">
    <property type="entry name" value="DUF8139"/>
    <property type="match status" value="1"/>
</dbReference>
<protein>
    <recommendedName>
        <fullName evidence="1">DUF8139 domain-containing protein</fullName>
    </recommendedName>
</protein>
<keyword evidence="3" id="KW-1185">Reference proteome</keyword>
<accession>A0AAV3S9U2</accession>
<dbReference type="RefSeq" id="WP_211312239.1">
    <property type="nucleotide sequence ID" value="NZ_BAAABL010000068.1"/>
</dbReference>
<dbReference type="EMBL" id="BAAABL010000068">
    <property type="protein sequence ID" value="GAA0308644.1"/>
    <property type="molecule type" value="Genomic_DNA"/>
</dbReference>
<organism evidence="2 3">
    <name type="scientific">Halarchaeum salinum</name>
    <dbReference type="NCBI Taxonomy" id="489912"/>
    <lineage>
        <taxon>Archaea</taxon>
        <taxon>Methanobacteriati</taxon>
        <taxon>Methanobacteriota</taxon>
        <taxon>Stenosarchaea group</taxon>
        <taxon>Halobacteria</taxon>
        <taxon>Halobacteriales</taxon>
        <taxon>Halobacteriaceae</taxon>
    </lineage>
</organism>
<dbReference type="InterPro" id="IPR058452">
    <property type="entry name" value="DUF8139"/>
</dbReference>
<dbReference type="Proteomes" id="UP001500837">
    <property type="component" value="Unassembled WGS sequence"/>
</dbReference>
<reference evidence="2 3" key="1">
    <citation type="journal article" date="2019" name="Int. J. Syst. Evol. Microbiol.">
        <title>The Global Catalogue of Microorganisms (GCM) 10K type strain sequencing project: providing services to taxonomists for standard genome sequencing and annotation.</title>
        <authorList>
            <consortium name="The Broad Institute Genomics Platform"/>
            <consortium name="The Broad Institute Genome Sequencing Center for Infectious Disease"/>
            <person name="Wu L."/>
            <person name="Ma J."/>
        </authorList>
    </citation>
    <scope>NUCLEOTIDE SEQUENCE [LARGE SCALE GENOMIC DNA]</scope>
    <source>
        <strain evidence="2 3">JCM 16330</strain>
    </source>
</reference>
<evidence type="ECO:0000259" key="1">
    <source>
        <dbReference type="Pfam" id="PF26460"/>
    </source>
</evidence>
<sequence>MQDIPQPADEPYVVGDTVKIYLGETDLDSRFHNRVCTIIEVRRDELSDLTERKLDQYEYRLADDGEEIDLWFRHFDLVPVQESD</sequence>
<evidence type="ECO:0000313" key="2">
    <source>
        <dbReference type="EMBL" id="GAA0308644.1"/>
    </source>
</evidence>
<dbReference type="AlphaFoldDB" id="A0AAV3S9U2"/>
<feature type="domain" description="DUF8139" evidence="1">
    <location>
        <begin position="10"/>
        <end position="82"/>
    </location>
</feature>
<proteinExistence type="predicted"/>
<evidence type="ECO:0000313" key="3">
    <source>
        <dbReference type="Proteomes" id="UP001500837"/>
    </source>
</evidence>
<comment type="caution">
    <text evidence="2">The sequence shown here is derived from an EMBL/GenBank/DDBJ whole genome shotgun (WGS) entry which is preliminary data.</text>
</comment>
<name>A0AAV3S9U2_9EURY</name>
<gene>
    <name evidence="2" type="ORF">GCM10009066_22790</name>
</gene>